<accession>A0A6A7G1N8</accession>
<dbReference type="EMBL" id="IACT01005487">
    <property type="protein sequence ID" value="LAC24640.1"/>
    <property type="molecule type" value="mRNA"/>
</dbReference>
<sequence length="438" mass="50302">MSSPKFLPVETLNSLVLGGLKEPVVFKQYLRNDKSSKNLESWQMLSWNIDKWADVLQDNKLKVRLGHRKSESSEPQWEGTCYSSHMTFNELFTWSKGKSKCHTSCGKELSSEYYWAYYDYVYMKDEINLDVLKQKVSWDIFGFPKRGANDSSIWIGTTNAHTPCHKDTYGCNLVAQVYGNKQWTLFPPDQTQCLYPTRIPYEESSIYSKIDFTNLDITRFPKMKNSTPLVVTLQPGDVLFVPKHWWHFVENLNFSISINTWIELPSDTEDQLKEALVVHQVGSACQATDSTEIISSILNPNMLHIATMTASEIFDCVQDRIEQYRKSQDSHRTKPYSDLSSKELVSNIHEHETSIVDWVQLSSCNVERIKQLTFSEYLSLRKPDNSLIKAANENLSKIGVDTCAINLKLLLSSLTDPRVVDVLTEVMLEKMTSLDITQ</sequence>
<dbReference type="FunFam" id="2.60.120.650:FF:000018">
    <property type="entry name" value="HSPB1-associated protein 1 homolog"/>
    <property type="match status" value="1"/>
</dbReference>
<keyword evidence="2" id="KW-0963">Cytoplasm</keyword>
<dbReference type="Pfam" id="PF13621">
    <property type="entry name" value="Cupin_8"/>
    <property type="match status" value="1"/>
</dbReference>
<dbReference type="InterPro" id="IPR003347">
    <property type="entry name" value="JmjC_dom"/>
</dbReference>
<dbReference type="PROSITE" id="PS51184">
    <property type="entry name" value="JMJC"/>
    <property type="match status" value="1"/>
</dbReference>
<evidence type="ECO:0000259" key="4">
    <source>
        <dbReference type="PROSITE" id="PS51184"/>
    </source>
</evidence>
<comment type="subcellular location">
    <subcellularLocation>
        <location evidence="1">Cytoplasm</location>
    </subcellularLocation>
</comment>
<feature type="domain" description="JmjC" evidence="4">
    <location>
        <begin position="113"/>
        <end position="279"/>
    </location>
</feature>
<evidence type="ECO:0000256" key="2">
    <source>
        <dbReference type="ARBA" id="ARBA00022490"/>
    </source>
</evidence>
<dbReference type="Gene3D" id="2.60.120.10">
    <property type="entry name" value="Jelly Rolls"/>
    <property type="match status" value="1"/>
</dbReference>
<evidence type="ECO:0000313" key="5">
    <source>
        <dbReference type="EMBL" id="LAC24640.1"/>
    </source>
</evidence>
<proteinExistence type="evidence at transcript level"/>
<comment type="function">
    <text evidence="3">May play a role in cellular stress response.</text>
</comment>
<reference evidence="5" key="1">
    <citation type="submission" date="2017-11" db="EMBL/GenBank/DDBJ databases">
        <title>The sensing device of the deep-sea amphipod.</title>
        <authorList>
            <person name="Kobayashi H."/>
            <person name="Nagahama T."/>
            <person name="Arai W."/>
            <person name="Sasagawa Y."/>
            <person name="Umeda M."/>
            <person name="Hayashi T."/>
            <person name="Nikaido I."/>
            <person name="Watanabe H."/>
            <person name="Oguri K."/>
            <person name="Kitazato H."/>
            <person name="Fujioka K."/>
            <person name="Kido Y."/>
            <person name="Takami H."/>
        </authorList>
    </citation>
    <scope>NUCLEOTIDE SEQUENCE</scope>
    <source>
        <tissue evidence="5">Whole body</tissue>
    </source>
</reference>
<evidence type="ECO:0000256" key="1">
    <source>
        <dbReference type="ARBA" id="ARBA00004496"/>
    </source>
</evidence>
<protein>
    <submittedName>
        <fullName evidence="5">HSPB1-associated protein 1-like</fullName>
    </submittedName>
</protein>
<dbReference type="PANTHER" id="PTHR12461">
    <property type="entry name" value="HYPOXIA-INDUCIBLE FACTOR 1 ALPHA INHIBITOR-RELATED"/>
    <property type="match status" value="1"/>
</dbReference>
<dbReference type="InterPro" id="IPR041667">
    <property type="entry name" value="Cupin_8"/>
</dbReference>
<dbReference type="PANTHER" id="PTHR12461:SF43">
    <property type="entry name" value="HSPB1-ASSOCIATED PROTEIN 1"/>
    <property type="match status" value="1"/>
</dbReference>
<dbReference type="InterPro" id="IPR014710">
    <property type="entry name" value="RmlC-like_jellyroll"/>
</dbReference>
<dbReference type="SUPFAM" id="SSF51197">
    <property type="entry name" value="Clavaminate synthase-like"/>
    <property type="match status" value="1"/>
</dbReference>
<dbReference type="SMART" id="SM00558">
    <property type="entry name" value="JmjC"/>
    <property type="match status" value="1"/>
</dbReference>
<name>A0A6A7G1N8_9CRUS</name>
<dbReference type="AlphaFoldDB" id="A0A6A7G1N8"/>
<evidence type="ECO:0000256" key="3">
    <source>
        <dbReference type="ARBA" id="ARBA00037342"/>
    </source>
</evidence>
<organism evidence="5">
    <name type="scientific">Hirondellea gigas</name>
    <dbReference type="NCBI Taxonomy" id="1518452"/>
    <lineage>
        <taxon>Eukaryota</taxon>
        <taxon>Metazoa</taxon>
        <taxon>Ecdysozoa</taxon>
        <taxon>Arthropoda</taxon>
        <taxon>Crustacea</taxon>
        <taxon>Multicrustacea</taxon>
        <taxon>Malacostraca</taxon>
        <taxon>Eumalacostraca</taxon>
        <taxon>Peracarida</taxon>
        <taxon>Amphipoda</taxon>
        <taxon>Amphilochidea</taxon>
        <taxon>Lysianassida</taxon>
        <taxon>Lysianassidira</taxon>
        <taxon>Lysianassoidea</taxon>
        <taxon>Lysianassidae</taxon>
        <taxon>Hirondellea</taxon>
    </lineage>
</organism>
<dbReference type="GO" id="GO:0005737">
    <property type="term" value="C:cytoplasm"/>
    <property type="evidence" value="ECO:0007669"/>
    <property type="project" value="UniProtKB-SubCell"/>
</dbReference>